<dbReference type="Proteomes" id="UP000256478">
    <property type="component" value="Unassembled WGS sequence"/>
</dbReference>
<keyword evidence="2" id="KW-0805">Transcription regulation</keyword>
<evidence type="ECO:0000256" key="2">
    <source>
        <dbReference type="ARBA" id="ARBA00023015"/>
    </source>
</evidence>
<dbReference type="InterPro" id="IPR036388">
    <property type="entry name" value="WH-like_DNA-bd_sf"/>
</dbReference>
<sequence>MINLIWLKTFCTLAEIGHFTQTAEQLFMTQSGVSQHIKKLEQSLNTALLIRAGKRFYLTQHGEQLYQQGLQLLSDASALSTNFSEDSQYQGQVSLMSPGSLGLKLYPYLLSIQQTYPELSIDYQFSSNRGIEQALSEHQLDIGLMTALPVNGEIIAQPLTQEPIVLVTPSHIEHPNWQTLQTLGFIDHPDAHHHAQLLLPSNYAQFEHLSQFKVHGKSNQISLILTPVALGLGFTVLPLHAASAFTEQSKIRIHHLAKGVSEPVYVCHHRRAQQPRRVNYIKQRIDGYLNNKLGD</sequence>
<dbReference type="InterPro" id="IPR036390">
    <property type="entry name" value="WH_DNA-bd_sf"/>
</dbReference>
<dbReference type="Gene3D" id="1.10.10.10">
    <property type="entry name" value="Winged helix-like DNA-binding domain superfamily/Winged helix DNA-binding domain"/>
    <property type="match status" value="1"/>
</dbReference>
<protein>
    <submittedName>
        <fullName evidence="6">LysR family transcriptional regulator</fullName>
    </submittedName>
</protein>
<dbReference type="GO" id="GO:0000976">
    <property type="term" value="F:transcription cis-regulatory region binding"/>
    <property type="evidence" value="ECO:0007669"/>
    <property type="project" value="TreeGrafter"/>
</dbReference>
<dbReference type="SUPFAM" id="SSF53850">
    <property type="entry name" value="Periplasmic binding protein-like II"/>
    <property type="match status" value="1"/>
</dbReference>
<dbReference type="PANTHER" id="PTHR30126:SF99">
    <property type="entry name" value="TRANSCRIPTIONAL REGULATOR LYSR FAMILY"/>
    <property type="match status" value="1"/>
</dbReference>
<feature type="domain" description="HTH lysR-type" evidence="5">
    <location>
        <begin position="2"/>
        <end position="59"/>
    </location>
</feature>
<proteinExistence type="inferred from homology"/>
<dbReference type="SUPFAM" id="SSF46785">
    <property type="entry name" value="Winged helix' DNA-binding domain"/>
    <property type="match status" value="1"/>
</dbReference>
<evidence type="ECO:0000256" key="3">
    <source>
        <dbReference type="ARBA" id="ARBA00023125"/>
    </source>
</evidence>
<dbReference type="OrthoDB" id="5289754at2"/>
<name>A0A3E0TLP1_9GAMM</name>
<comment type="caution">
    <text evidence="6">The sequence shown here is derived from an EMBL/GenBank/DDBJ whole genome shotgun (WGS) entry which is preliminary data.</text>
</comment>
<evidence type="ECO:0000313" key="6">
    <source>
        <dbReference type="EMBL" id="REL25479.1"/>
    </source>
</evidence>
<dbReference type="CDD" id="cd05466">
    <property type="entry name" value="PBP2_LTTR_substrate"/>
    <property type="match status" value="1"/>
</dbReference>
<gene>
    <name evidence="6" type="ORF">DXX93_02220</name>
</gene>
<dbReference type="Gene3D" id="3.40.190.10">
    <property type="entry name" value="Periplasmic binding protein-like II"/>
    <property type="match status" value="2"/>
</dbReference>
<dbReference type="EMBL" id="QUOU01000001">
    <property type="protein sequence ID" value="REL25479.1"/>
    <property type="molecule type" value="Genomic_DNA"/>
</dbReference>
<keyword evidence="4" id="KW-0804">Transcription</keyword>
<evidence type="ECO:0000313" key="7">
    <source>
        <dbReference type="Proteomes" id="UP000256478"/>
    </source>
</evidence>
<comment type="similarity">
    <text evidence="1">Belongs to the LysR transcriptional regulatory family.</text>
</comment>
<reference evidence="6 7" key="1">
    <citation type="submission" date="2018-08" db="EMBL/GenBank/DDBJ databases">
        <title>Thalassotalea euphylliae genome.</title>
        <authorList>
            <person name="Summers S."/>
            <person name="Rice S.A."/>
            <person name="Freckelton M.L."/>
            <person name="Nedved B.T."/>
            <person name="Hadfield M.G."/>
        </authorList>
    </citation>
    <scope>NUCLEOTIDE SEQUENCE [LARGE SCALE GENOMIC DNA]</scope>
    <source>
        <strain evidence="6 7">H1</strain>
    </source>
</reference>
<dbReference type="Pfam" id="PF00126">
    <property type="entry name" value="HTH_1"/>
    <property type="match status" value="1"/>
</dbReference>
<dbReference type="PRINTS" id="PR00039">
    <property type="entry name" value="HTHLYSR"/>
</dbReference>
<keyword evidence="3" id="KW-0238">DNA-binding</keyword>
<dbReference type="PROSITE" id="PS50931">
    <property type="entry name" value="HTH_LYSR"/>
    <property type="match status" value="1"/>
</dbReference>
<dbReference type="FunFam" id="1.10.10.10:FF:000001">
    <property type="entry name" value="LysR family transcriptional regulator"/>
    <property type="match status" value="1"/>
</dbReference>
<dbReference type="PANTHER" id="PTHR30126">
    <property type="entry name" value="HTH-TYPE TRANSCRIPTIONAL REGULATOR"/>
    <property type="match status" value="1"/>
</dbReference>
<dbReference type="AlphaFoldDB" id="A0A3E0TLP1"/>
<dbReference type="GO" id="GO:0003700">
    <property type="term" value="F:DNA-binding transcription factor activity"/>
    <property type="evidence" value="ECO:0007669"/>
    <property type="project" value="InterPro"/>
</dbReference>
<dbReference type="RefSeq" id="WP_116006610.1">
    <property type="nucleotide sequence ID" value="NZ_QUOU01000001.1"/>
</dbReference>
<evidence type="ECO:0000256" key="4">
    <source>
        <dbReference type="ARBA" id="ARBA00023163"/>
    </source>
</evidence>
<dbReference type="Pfam" id="PF03466">
    <property type="entry name" value="LysR_substrate"/>
    <property type="match status" value="1"/>
</dbReference>
<organism evidence="6 7">
    <name type="scientific">Thalassotalea euphylliae</name>
    <dbReference type="NCBI Taxonomy" id="1655234"/>
    <lineage>
        <taxon>Bacteria</taxon>
        <taxon>Pseudomonadati</taxon>
        <taxon>Pseudomonadota</taxon>
        <taxon>Gammaproteobacteria</taxon>
        <taxon>Alteromonadales</taxon>
        <taxon>Colwelliaceae</taxon>
        <taxon>Thalassotalea</taxon>
    </lineage>
</organism>
<evidence type="ECO:0000259" key="5">
    <source>
        <dbReference type="PROSITE" id="PS50931"/>
    </source>
</evidence>
<evidence type="ECO:0000256" key="1">
    <source>
        <dbReference type="ARBA" id="ARBA00009437"/>
    </source>
</evidence>
<accession>A0A3E0TLP1</accession>
<dbReference type="InterPro" id="IPR000847">
    <property type="entry name" value="LysR_HTH_N"/>
</dbReference>
<dbReference type="InterPro" id="IPR005119">
    <property type="entry name" value="LysR_subst-bd"/>
</dbReference>